<evidence type="ECO:0000313" key="2">
    <source>
        <dbReference type="Proteomes" id="UP001172778"/>
    </source>
</evidence>
<sequence length="142" mass="16000">MGCLTLWIEPIATLSEIAKLIDEALNIPLSDHSTDQFNESPGYEIDWDGGKGAIINLIGIPENYKELQQLGFVYAEEDLKYTLAIICDDLPYRSDDGTLSLPFSTPEELCTFVKNKMDQVGVKLFAKKKCRWVGKGDDCREY</sequence>
<protein>
    <submittedName>
        <fullName evidence="1">Uncharacterized protein</fullName>
    </submittedName>
</protein>
<reference evidence="1" key="1">
    <citation type="submission" date="2023-03" db="EMBL/GenBank/DDBJ databases">
        <title>Chitinimonas shenzhenensis gen. nov., sp. nov., a novel member of family Burkholderiaceae isolated from activated sludge collected in Shen Zhen, China.</title>
        <authorList>
            <person name="Wang X."/>
        </authorList>
    </citation>
    <scope>NUCLEOTIDE SEQUENCE</scope>
    <source>
        <strain evidence="1">DQS-5</strain>
    </source>
</reference>
<proteinExistence type="predicted"/>
<dbReference type="Proteomes" id="UP001172778">
    <property type="component" value="Unassembled WGS sequence"/>
</dbReference>
<dbReference type="RefSeq" id="WP_284101938.1">
    <property type="nucleotide sequence ID" value="NZ_JARRAF010000021.1"/>
</dbReference>
<gene>
    <name evidence="1" type="ORF">PZA18_16370</name>
</gene>
<keyword evidence="2" id="KW-1185">Reference proteome</keyword>
<name>A0ABT7DZZ8_9NEIS</name>
<accession>A0ABT7DZZ8</accession>
<comment type="caution">
    <text evidence="1">The sequence shown here is derived from an EMBL/GenBank/DDBJ whole genome shotgun (WGS) entry which is preliminary data.</text>
</comment>
<dbReference type="EMBL" id="JARRAF010000021">
    <property type="protein sequence ID" value="MDK2125631.1"/>
    <property type="molecule type" value="Genomic_DNA"/>
</dbReference>
<evidence type="ECO:0000313" key="1">
    <source>
        <dbReference type="EMBL" id="MDK2125631.1"/>
    </source>
</evidence>
<organism evidence="1 2">
    <name type="scientific">Parachitinimonas caeni</name>
    <dbReference type="NCBI Taxonomy" id="3031301"/>
    <lineage>
        <taxon>Bacteria</taxon>
        <taxon>Pseudomonadati</taxon>
        <taxon>Pseudomonadota</taxon>
        <taxon>Betaproteobacteria</taxon>
        <taxon>Neisseriales</taxon>
        <taxon>Chitinibacteraceae</taxon>
        <taxon>Parachitinimonas</taxon>
    </lineage>
</organism>